<sequence>MQTFTKNIKWVIVMLMSFSLAFFLFGKNLNAKFGIIDDHEIIAFLGVDKKIGFSEFPSLLGQTEVARYGTSSRYRPTYYLLRLVEAKLWGDHPELWYGVRLVSLALAIAICWYLIAKLSDDVTATFFIFYTLSHAYWSDIFNRLGPGETYAVLGLASYCLGYYAIMIRQVHHRLIYYFSWIMFMIGLVVCVGVKENFLFLLIPTLYVAGKFVREKRILESILATLVSGYTTWIAWGMILGLRHTRVDVYGGRIDVVGRIITLVGDIKGNTYIGMFLIITVLLGVVIYYLWRRFGTISRILLMKQYWIYLVGCLLLLLSQVIFYDSKLPAGNRYDYPFILVFDFSILFVYLYAKQFLYILKLKQIARILSLALLVFFTYFIVRSGYIKVRSGAQRNVEKTNIFDVQIKKVIAKTLANPESQLLFVVSNPKYYEQVASVHRYLYYLNIKSPMYLWYREEEIDQKLNKSLSALLTRVTEDGSTGDKWGFNPRSKYDKNQNCFSLIFGESSGPSECVDLTNF</sequence>
<feature type="transmembrane region" description="Helical" evidence="1">
    <location>
        <begin position="335"/>
        <end position="352"/>
    </location>
</feature>
<reference evidence="2 3" key="1">
    <citation type="submission" date="2017-09" db="EMBL/GenBank/DDBJ databases">
        <title>Depth-based differentiation of microbial function through sediment-hosted aquifers and enrichment of novel symbionts in the deep terrestrial subsurface.</title>
        <authorList>
            <person name="Probst A.J."/>
            <person name="Ladd B."/>
            <person name="Jarett J.K."/>
            <person name="Geller-Mcgrath D.E."/>
            <person name="Sieber C.M."/>
            <person name="Emerson J.B."/>
            <person name="Anantharaman K."/>
            <person name="Thomas B.C."/>
            <person name="Malmstrom R."/>
            <person name="Stieglmeier M."/>
            <person name="Klingl A."/>
            <person name="Woyke T."/>
            <person name="Ryan C.M."/>
            <person name="Banfield J.F."/>
        </authorList>
    </citation>
    <scope>NUCLEOTIDE SEQUENCE [LARGE SCALE GENOMIC DNA]</scope>
    <source>
        <strain evidence="2">CG23_combo_of_CG06-09_8_20_14_all_34_8</strain>
    </source>
</reference>
<comment type="caution">
    <text evidence="2">The sequence shown here is derived from an EMBL/GenBank/DDBJ whole genome shotgun (WGS) entry which is preliminary data.</text>
</comment>
<feature type="transmembrane region" description="Helical" evidence="1">
    <location>
        <begin position="220"/>
        <end position="241"/>
    </location>
</feature>
<dbReference type="Proteomes" id="UP000229459">
    <property type="component" value="Unassembled WGS sequence"/>
</dbReference>
<organism evidence="2 3">
    <name type="scientific">Candidatus Beckwithbacteria bacterium CG23_combo_of_CG06-09_8_20_14_all_34_8</name>
    <dbReference type="NCBI Taxonomy" id="1974497"/>
    <lineage>
        <taxon>Bacteria</taxon>
        <taxon>Candidatus Beckwithiibacteriota</taxon>
    </lineage>
</organism>
<name>A0A2H0B748_9BACT</name>
<evidence type="ECO:0000313" key="3">
    <source>
        <dbReference type="Proteomes" id="UP000229459"/>
    </source>
</evidence>
<dbReference type="EMBL" id="PCSR01000016">
    <property type="protein sequence ID" value="PIP53482.1"/>
    <property type="molecule type" value="Genomic_DNA"/>
</dbReference>
<keyword evidence="1" id="KW-0472">Membrane</keyword>
<evidence type="ECO:0000256" key="1">
    <source>
        <dbReference type="SAM" id="Phobius"/>
    </source>
</evidence>
<feature type="transmembrane region" description="Helical" evidence="1">
    <location>
        <begin position="7"/>
        <end position="25"/>
    </location>
</feature>
<feature type="transmembrane region" description="Helical" evidence="1">
    <location>
        <begin position="305"/>
        <end position="323"/>
    </location>
</feature>
<keyword evidence="1" id="KW-0812">Transmembrane</keyword>
<feature type="transmembrane region" description="Helical" evidence="1">
    <location>
        <begin position="122"/>
        <end position="138"/>
    </location>
</feature>
<proteinExistence type="predicted"/>
<feature type="transmembrane region" description="Helical" evidence="1">
    <location>
        <begin position="197"/>
        <end position="213"/>
    </location>
</feature>
<feature type="transmembrane region" description="Helical" evidence="1">
    <location>
        <begin position="271"/>
        <end position="290"/>
    </location>
</feature>
<evidence type="ECO:0000313" key="2">
    <source>
        <dbReference type="EMBL" id="PIP53482.1"/>
    </source>
</evidence>
<keyword evidence="1" id="KW-1133">Transmembrane helix</keyword>
<feature type="transmembrane region" description="Helical" evidence="1">
    <location>
        <begin position="174"/>
        <end position="191"/>
    </location>
</feature>
<feature type="transmembrane region" description="Helical" evidence="1">
    <location>
        <begin position="364"/>
        <end position="381"/>
    </location>
</feature>
<gene>
    <name evidence="2" type="ORF">COX08_00800</name>
</gene>
<evidence type="ECO:0008006" key="4">
    <source>
        <dbReference type="Google" id="ProtNLM"/>
    </source>
</evidence>
<feature type="transmembrane region" description="Helical" evidence="1">
    <location>
        <begin position="95"/>
        <end position="115"/>
    </location>
</feature>
<feature type="transmembrane region" description="Helical" evidence="1">
    <location>
        <begin position="150"/>
        <end position="167"/>
    </location>
</feature>
<dbReference type="AlphaFoldDB" id="A0A2H0B748"/>
<protein>
    <recommendedName>
        <fullName evidence="4">Glycosyltransferase RgtA/B/C/D-like domain-containing protein</fullName>
    </recommendedName>
</protein>
<accession>A0A2H0B748</accession>